<sequence>MTYVLVSPEIMASVAADVHGIGALLANGNAAAAATTTNVASAAADEVSTAIATLFSQYAKNYQVVAGQAAAFHDQFTNTLLAGANSYVSAEAATVADVLLGVVNAPTQALLGRPLIGNGANGTTVNGVGTPGGPADSCTATAATAGRAPTWEQSAAPVDPPA</sequence>
<dbReference type="Gene3D" id="1.10.287.850">
    <property type="entry name" value="HP0062-like domain"/>
    <property type="match status" value="1"/>
</dbReference>
<evidence type="ECO:0000256" key="1">
    <source>
        <dbReference type="SAM" id="MobiDB-lite"/>
    </source>
</evidence>
<accession>A0A1V3WRP5</accession>
<organism evidence="3 4">
    <name type="scientific">Mycobacterium kansasii</name>
    <dbReference type="NCBI Taxonomy" id="1768"/>
    <lineage>
        <taxon>Bacteria</taxon>
        <taxon>Bacillati</taxon>
        <taxon>Actinomycetota</taxon>
        <taxon>Actinomycetes</taxon>
        <taxon>Mycobacteriales</taxon>
        <taxon>Mycobacteriaceae</taxon>
        <taxon>Mycobacterium</taxon>
    </lineage>
</organism>
<evidence type="ECO:0000259" key="2">
    <source>
        <dbReference type="Pfam" id="PF00934"/>
    </source>
</evidence>
<dbReference type="EMBL" id="MVBN01000007">
    <property type="protein sequence ID" value="OOK69614.1"/>
    <property type="molecule type" value="Genomic_DNA"/>
</dbReference>
<dbReference type="SUPFAM" id="SSF140459">
    <property type="entry name" value="PE/PPE dimer-like"/>
    <property type="match status" value="1"/>
</dbReference>
<dbReference type="InterPro" id="IPR000084">
    <property type="entry name" value="PE-PGRS_N"/>
</dbReference>
<reference evidence="3 4" key="1">
    <citation type="submission" date="2017-02" db="EMBL/GenBank/DDBJ databases">
        <title>Complete genome sequences of Mycobacterium kansasii strains isolated from rhesus macaques.</title>
        <authorList>
            <person name="Panda A."/>
            <person name="Nagaraj S."/>
            <person name="Zhao X."/>
            <person name="Tettelin H."/>
            <person name="Detolla L.J."/>
        </authorList>
    </citation>
    <scope>NUCLEOTIDE SEQUENCE [LARGE SCALE GENOMIC DNA]</scope>
    <source>
        <strain evidence="3 4">11-3469</strain>
    </source>
</reference>
<dbReference type="STRING" id="1768.B1T50_16425"/>
<dbReference type="Proteomes" id="UP000188532">
    <property type="component" value="Unassembled WGS sequence"/>
</dbReference>
<evidence type="ECO:0000313" key="4">
    <source>
        <dbReference type="Proteomes" id="UP000188532"/>
    </source>
</evidence>
<gene>
    <name evidence="3" type="ORF">BZL29_5951</name>
</gene>
<proteinExistence type="predicted"/>
<feature type="compositionally biased region" description="Low complexity" evidence="1">
    <location>
        <begin position="127"/>
        <end position="145"/>
    </location>
</feature>
<feature type="domain" description="PE" evidence="2">
    <location>
        <begin position="4"/>
        <end position="93"/>
    </location>
</feature>
<evidence type="ECO:0000313" key="3">
    <source>
        <dbReference type="EMBL" id="OOK69614.1"/>
    </source>
</evidence>
<dbReference type="AlphaFoldDB" id="A0A1V3WRP5"/>
<dbReference type="Pfam" id="PF00934">
    <property type="entry name" value="PE"/>
    <property type="match status" value="1"/>
</dbReference>
<protein>
    <submittedName>
        <fullName evidence="3">PE family protein</fullName>
    </submittedName>
</protein>
<dbReference type="InterPro" id="IPR038332">
    <property type="entry name" value="PPE_sf"/>
</dbReference>
<name>A0A1V3WRP5_MYCKA</name>
<comment type="caution">
    <text evidence="3">The sequence shown here is derived from an EMBL/GenBank/DDBJ whole genome shotgun (WGS) entry which is preliminary data.</text>
</comment>
<feature type="region of interest" description="Disordered" evidence="1">
    <location>
        <begin position="127"/>
        <end position="162"/>
    </location>
</feature>